<dbReference type="RefSeq" id="WP_119604277.1">
    <property type="nucleotide sequence ID" value="NZ_QXUL01000114.1"/>
</dbReference>
<sequence length="574" mass="67753">MDLHSNFDVIVSNGKRENVFNIVFKESIKDINFEKDVLSFKEYHSMKFRHKSINKNEKLYFNGFDIIVDEVLKVDEKGESYLSNATLDIINYNSNSNQNVLVPGYYLLTLVNEKTKYAIIKIVPKDFTEEEWKSLYESVNAYLNGLANSFINESNAKVIQNKSNNSLRDKINFINKYYIDIVNSINQLIVNPRQTIHKKYNWVHTHTQPPVDKNTFKYSAKYPSKKQYLYTYKRHINFNIPENVWVKFVIEFLLKELNSIDKTIALKIENETSKFNSKYKNEIIEARITKQNLEHFQNNTNVIKNLIIKLRKTEWYNVVSYKNHIIPPQSSLMNKNYNLLYKWYIEFNKSNLDFIFSEKILNSWKKTDELYEIWCYINIVEMIRNSGFTPVKGWVFNGDIQSNLDEGTYVTMEKGEITLNIHYNSLLKYKSSETDIINPLYTGNIKNKPDIRIDIFIDDIYLKSIPMDVKYRKLKNITDEKIGSLRQLLAYRDSPKSLLHLEGAKDIRKNNHTVITKVIILYPKDASSNSKTDILSFEHGLLFYEFGPNYMDTSLKNTLNEEIKEAFEIYNDIY</sequence>
<feature type="domain" description="DUF2357" evidence="1">
    <location>
        <begin position="113"/>
        <end position="285"/>
    </location>
</feature>
<dbReference type="AlphaFoldDB" id="A0A418IJX0"/>
<protein>
    <submittedName>
        <fullName evidence="2">DUF2357 domain-containing protein</fullName>
    </submittedName>
</protein>
<dbReference type="OrthoDB" id="1632997at2"/>
<comment type="caution">
    <text evidence="2">The sequence shown here is derived from an EMBL/GenBank/DDBJ whole genome shotgun (WGS) entry which is preliminary data.</text>
</comment>
<name>A0A418IJX0_STAXY</name>
<organism evidence="2 3">
    <name type="scientific">Staphylococcus xylosus</name>
    <dbReference type="NCBI Taxonomy" id="1288"/>
    <lineage>
        <taxon>Bacteria</taxon>
        <taxon>Bacillati</taxon>
        <taxon>Bacillota</taxon>
        <taxon>Bacilli</taxon>
        <taxon>Bacillales</taxon>
        <taxon>Staphylococcaceae</taxon>
        <taxon>Staphylococcus</taxon>
    </lineage>
</organism>
<keyword evidence="3" id="KW-1185">Reference proteome</keyword>
<dbReference type="Proteomes" id="UP000285567">
    <property type="component" value="Unassembled WGS sequence"/>
</dbReference>
<proteinExistence type="predicted"/>
<dbReference type="InterPro" id="IPR007505">
    <property type="entry name" value="PDDEXK_7"/>
</dbReference>
<dbReference type="Pfam" id="PF09823">
    <property type="entry name" value="DUF2357"/>
    <property type="match status" value="1"/>
</dbReference>
<dbReference type="Pfam" id="PF04411">
    <property type="entry name" value="PDDEXK_7"/>
    <property type="match status" value="1"/>
</dbReference>
<evidence type="ECO:0000313" key="3">
    <source>
        <dbReference type="Proteomes" id="UP000285567"/>
    </source>
</evidence>
<dbReference type="EMBL" id="QXUL01000114">
    <property type="protein sequence ID" value="RIN06979.1"/>
    <property type="molecule type" value="Genomic_DNA"/>
</dbReference>
<evidence type="ECO:0000313" key="2">
    <source>
        <dbReference type="EMBL" id="RIN06979.1"/>
    </source>
</evidence>
<evidence type="ECO:0000259" key="1">
    <source>
        <dbReference type="Pfam" id="PF09823"/>
    </source>
</evidence>
<reference evidence="2 3" key="1">
    <citation type="journal article" date="2016" name="Front. Microbiol.">
        <title>Comprehensive Phylogenetic Analysis of Bovine Non-aureus Staphylococci Species Based on Whole-Genome Sequencing.</title>
        <authorList>
            <person name="Naushad S."/>
            <person name="Barkema H.W."/>
            <person name="Luby C."/>
            <person name="Condas L.A."/>
            <person name="Nobrega D.B."/>
            <person name="Carson D.A."/>
            <person name="De Buck J."/>
        </authorList>
    </citation>
    <scope>NUCLEOTIDE SEQUENCE [LARGE SCALE GENOMIC DNA]</scope>
    <source>
        <strain evidence="2 3">SNUC 102</strain>
    </source>
</reference>
<dbReference type="InterPro" id="IPR018633">
    <property type="entry name" value="DUF2357"/>
</dbReference>
<accession>A0A418IJX0</accession>
<gene>
    <name evidence="2" type="ORF">BU097_13905</name>
</gene>